<dbReference type="SUPFAM" id="SSF54403">
    <property type="entry name" value="Cystatin/monellin"/>
    <property type="match status" value="1"/>
</dbReference>
<comment type="caution">
    <text evidence="4">The sequence shown here is derived from an EMBL/GenBank/DDBJ whole genome shotgun (WGS) entry which is preliminary data.</text>
</comment>
<feature type="domain" description="Cystatin" evidence="3">
    <location>
        <begin position="102"/>
        <end position="166"/>
    </location>
</feature>
<evidence type="ECO:0000313" key="5">
    <source>
        <dbReference type="Proteomes" id="UP001457282"/>
    </source>
</evidence>
<reference evidence="4 5" key="1">
    <citation type="journal article" date="2023" name="G3 (Bethesda)">
        <title>A chromosome-length genome assembly and annotation of blackberry (Rubus argutus, cv. 'Hillquist').</title>
        <authorList>
            <person name="Bruna T."/>
            <person name="Aryal R."/>
            <person name="Dudchenko O."/>
            <person name="Sargent D.J."/>
            <person name="Mead D."/>
            <person name="Buti M."/>
            <person name="Cavallini A."/>
            <person name="Hytonen T."/>
            <person name="Andres J."/>
            <person name="Pham M."/>
            <person name="Weisz D."/>
            <person name="Mascagni F."/>
            <person name="Usai G."/>
            <person name="Natali L."/>
            <person name="Bassil N."/>
            <person name="Fernandez G.E."/>
            <person name="Lomsadze A."/>
            <person name="Armour M."/>
            <person name="Olukolu B."/>
            <person name="Poorten T."/>
            <person name="Britton C."/>
            <person name="Davik J."/>
            <person name="Ashrafi H."/>
            <person name="Aiden E.L."/>
            <person name="Borodovsky M."/>
            <person name="Worthington M."/>
        </authorList>
    </citation>
    <scope>NUCLEOTIDE SEQUENCE [LARGE SCALE GENOMIC DNA]</scope>
    <source>
        <strain evidence="4">PI 553951</strain>
    </source>
</reference>
<evidence type="ECO:0000313" key="4">
    <source>
        <dbReference type="EMBL" id="KAK9941212.1"/>
    </source>
</evidence>
<dbReference type="Proteomes" id="UP001457282">
    <property type="component" value="Unassembled WGS sequence"/>
</dbReference>
<dbReference type="AlphaFoldDB" id="A0AAW1XXB2"/>
<evidence type="ECO:0000256" key="2">
    <source>
        <dbReference type="ARBA" id="ARBA00022704"/>
    </source>
</evidence>
<keyword evidence="1" id="KW-0646">Protease inhibitor</keyword>
<dbReference type="EMBL" id="JBEDUW010000003">
    <property type="protein sequence ID" value="KAK9941212.1"/>
    <property type="molecule type" value="Genomic_DNA"/>
</dbReference>
<keyword evidence="5" id="KW-1185">Reference proteome</keyword>
<protein>
    <recommendedName>
        <fullName evidence="3">Cystatin domain-containing protein</fullName>
    </recommendedName>
</protein>
<accession>A0AAW1XXB2</accession>
<dbReference type="Pfam" id="PF16845">
    <property type="entry name" value="SQAPI"/>
    <property type="match status" value="1"/>
</dbReference>
<evidence type="ECO:0000256" key="1">
    <source>
        <dbReference type="ARBA" id="ARBA00022690"/>
    </source>
</evidence>
<name>A0AAW1XXB2_RUBAR</name>
<gene>
    <name evidence="4" type="ORF">M0R45_017831</name>
</gene>
<keyword evidence="2" id="KW-0789">Thiol protease inhibitor</keyword>
<dbReference type="InterPro" id="IPR046350">
    <property type="entry name" value="Cystatin_sf"/>
</dbReference>
<proteinExistence type="predicted"/>
<dbReference type="GO" id="GO:0004869">
    <property type="term" value="F:cysteine-type endopeptidase inhibitor activity"/>
    <property type="evidence" value="ECO:0007669"/>
    <property type="project" value="UniProtKB-KW"/>
</dbReference>
<dbReference type="InterPro" id="IPR000010">
    <property type="entry name" value="Cystatin_dom"/>
</dbReference>
<organism evidence="4 5">
    <name type="scientific">Rubus argutus</name>
    <name type="common">Southern blackberry</name>
    <dbReference type="NCBI Taxonomy" id="59490"/>
    <lineage>
        <taxon>Eukaryota</taxon>
        <taxon>Viridiplantae</taxon>
        <taxon>Streptophyta</taxon>
        <taxon>Embryophyta</taxon>
        <taxon>Tracheophyta</taxon>
        <taxon>Spermatophyta</taxon>
        <taxon>Magnoliopsida</taxon>
        <taxon>eudicotyledons</taxon>
        <taxon>Gunneridae</taxon>
        <taxon>Pentapetalae</taxon>
        <taxon>rosids</taxon>
        <taxon>fabids</taxon>
        <taxon>Rosales</taxon>
        <taxon>Rosaceae</taxon>
        <taxon>Rosoideae</taxon>
        <taxon>Rosoideae incertae sedis</taxon>
        <taxon>Rubus</taxon>
    </lineage>
</organism>
<sequence length="238" mass="26604">MAAAIRSLLGKVGNRRSVAKSVTHFEIRTLNINHNQDVSPVSMPHLNLGYSSRHPLEFLSVLHRPCIQRLPAKKIEPEHQIIPEILFLGASPIANSSRYCPRVVINAHFALEEFNKQKNAQLQFVKVVKAYHQSCCGCVLSHHLLTLETIDADNVIQIYQAIVKEYSTGNPPVQLLLFGLIADNGNGGLLKLIDNRCAGRLGPTDNRRVGQKIIKIQSTKRYSLEEEILSTLHILPLK</sequence>
<dbReference type="Gene3D" id="3.10.450.10">
    <property type="match status" value="1"/>
</dbReference>
<evidence type="ECO:0000259" key="3">
    <source>
        <dbReference type="Pfam" id="PF16845"/>
    </source>
</evidence>